<evidence type="ECO:0008006" key="4">
    <source>
        <dbReference type="Google" id="ProtNLM"/>
    </source>
</evidence>
<protein>
    <recommendedName>
        <fullName evidence="4">DUF2157 domain-containing protein</fullName>
    </recommendedName>
</protein>
<dbReference type="Proteomes" id="UP000650424">
    <property type="component" value="Unassembled WGS sequence"/>
</dbReference>
<feature type="transmembrane region" description="Helical" evidence="1">
    <location>
        <begin position="255"/>
        <end position="275"/>
    </location>
</feature>
<keyword evidence="1" id="KW-0812">Transmembrane</keyword>
<proteinExistence type="predicted"/>
<sequence>MNQRSINRGVHNELDDLVALKIIEVHQAGRIKLRYPTEAWNMLALVRSFTVLGVLTCVAGILILLREHMNWWLVGEATLAGSFLGGLALAHWLKTHRNMPILAEALELASGMALQGLSIVLALHHSSGSKNWPALVGVDAALLLALAYALANRLLLSYSLALFFFFCGAETGYISGWGAYYLGMTYPARFLAIGAGVLCLAWVHVEFLRGRLAPFARVYFHYGLLLINLSLWFLSVFGYYENQDVRWNDTEGERLAFSILWAAVAGGSVWASMHFNLQLLRGYAYTFLMINLYTFYFQFLVSKSPSLWFIHLLLVGGSLLGLGIYVDGLRKKGPAQSE</sequence>
<gene>
    <name evidence="2" type="ORF">H8L32_23165</name>
</gene>
<name>A0ABR6ZWZ4_9BURK</name>
<feature type="transmembrane region" description="Helical" evidence="1">
    <location>
        <begin position="307"/>
        <end position="326"/>
    </location>
</feature>
<keyword evidence="1" id="KW-1133">Transmembrane helix</keyword>
<accession>A0ABR6ZWZ4</accession>
<feature type="transmembrane region" description="Helical" evidence="1">
    <location>
        <begin position="219"/>
        <end position="240"/>
    </location>
</feature>
<feature type="transmembrane region" description="Helical" evidence="1">
    <location>
        <begin position="186"/>
        <end position="207"/>
    </location>
</feature>
<keyword evidence="1" id="KW-0472">Membrane</keyword>
<evidence type="ECO:0000313" key="2">
    <source>
        <dbReference type="EMBL" id="MBC3920383.1"/>
    </source>
</evidence>
<reference evidence="2 3" key="1">
    <citation type="submission" date="2020-08" db="EMBL/GenBank/DDBJ databases">
        <title>Novel species isolated from subtropical streams in China.</title>
        <authorList>
            <person name="Lu H."/>
        </authorList>
    </citation>
    <scope>NUCLEOTIDE SEQUENCE [LARGE SCALE GENOMIC DNA]</scope>
    <source>
        <strain evidence="2 3">CY18W</strain>
    </source>
</reference>
<evidence type="ECO:0000256" key="1">
    <source>
        <dbReference type="SAM" id="Phobius"/>
    </source>
</evidence>
<feature type="transmembrane region" description="Helical" evidence="1">
    <location>
        <begin position="132"/>
        <end position="151"/>
    </location>
</feature>
<feature type="transmembrane region" description="Helical" evidence="1">
    <location>
        <begin position="105"/>
        <end position="126"/>
    </location>
</feature>
<comment type="caution">
    <text evidence="2">The sequence shown here is derived from an EMBL/GenBank/DDBJ whole genome shotgun (WGS) entry which is preliminary data.</text>
</comment>
<feature type="transmembrane region" description="Helical" evidence="1">
    <location>
        <begin position="282"/>
        <end position="301"/>
    </location>
</feature>
<dbReference type="RefSeq" id="WP_186949875.1">
    <property type="nucleotide sequence ID" value="NZ_JACOGF010000015.1"/>
</dbReference>
<keyword evidence="3" id="KW-1185">Reference proteome</keyword>
<dbReference type="EMBL" id="JACOGF010000015">
    <property type="protein sequence ID" value="MBC3920383.1"/>
    <property type="molecule type" value="Genomic_DNA"/>
</dbReference>
<organism evidence="2 3">
    <name type="scientific">Undibacterium hunanense</name>
    <dbReference type="NCBI Taxonomy" id="2762292"/>
    <lineage>
        <taxon>Bacteria</taxon>
        <taxon>Pseudomonadati</taxon>
        <taxon>Pseudomonadota</taxon>
        <taxon>Betaproteobacteria</taxon>
        <taxon>Burkholderiales</taxon>
        <taxon>Oxalobacteraceae</taxon>
        <taxon>Undibacterium</taxon>
    </lineage>
</organism>
<feature type="transmembrane region" description="Helical" evidence="1">
    <location>
        <begin position="158"/>
        <end position="180"/>
    </location>
</feature>
<feature type="transmembrane region" description="Helical" evidence="1">
    <location>
        <begin position="71"/>
        <end position="93"/>
    </location>
</feature>
<evidence type="ECO:0000313" key="3">
    <source>
        <dbReference type="Proteomes" id="UP000650424"/>
    </source>
</evidence>
<feature type="transmembrane region" description="Helical" evidence="1">
    <location>
        <begin position="40"/>
        <end position="65"/>
    </location>
</feature>